<name>A0AAW3JQ77_9FIRM</name>
<accession>A0AAW3JQ77</accession>
<organism evidence="3 4">
    <name type="scientific">Butyribacter intestini</name>
    <dbReference type="NCBI Taxonomy" id="1703332"/>
    <lineage>
        <taxon>Bacteria</taxon>
        <taxon>Bacillati</taxon>
        <taxon>Bacillota</taxon>
        <taxon>Clostridia</taxon>
        <taxon>Lachnospirales</taxon>
        <taxon>Lachnospiraceae</taxon>
        <taxon>Butyribacter</taxon>
    </lineage>
</organism>
<protein>
    <recommendedName>
        <fullName evidence="5">Lipoprotein</fullName>
    </recommendedName>
</protein>
<gene>
    <name evidence="3" type="ORF">APZ18_13785</name>
</gene>
<comment type="caution">
    <text evidence="3">The sequence shown here is derived from an EMBL/GenBank/DDBJ whole genome shotgun (WGS) entry which is preliminary data.</text>
</comment>
<dbReference type="PROSITE" id="PS51257">
    <property type="entry name" value="PROKAR_LIPOPROTEIN"/>
    <property type="match status" value="1"/>
</dbReference>
<evidence type="ECO:0000256" key="2">
    <source>
        <dbReference type="SAM" id="Phobius"/>
    </source>
</evidence>
<feature type="transmembrane region" description="Helical" evidence="2">
    <location>
        <begin position="6"/>
        <end position="25"/>
    </location>
</feature>
<evidence type="ECO:0000313" key="4">
    <source>
        <dbReference type="Proteomes" id="UP000050833"/>
    </source>
</evidence>
<keyword evidence="2" id="KW-1133">Transmembrane helix</keyword>
<keyword evidence="2" id="KW-0812">Transmembrane</keyword>
<keyword evidence="2" id="KW-0472">Membrane</keyword>
<evidence type="ECO:0008006" key="5">
    <source>
        <dbReference type="Google" id="ProtNLM"/>
    </source>
</evidence>
<dbReference type="RefSeq" id="WP_055945994.1">
    <property type="nucleotide sequence ID" value="NZ_JAQDCV010000003.1"/>
</dbReference>
<feature type="coiled-coil region" evidence="1">
    <location>
        <begin position="296"/>
        <end position="330"/>
    </location>
</feature>
<dbReference type="AlphaFoldDB" id="A0AAW3JQ77"/>
<reference evidence="3 4" key="1">
    <citation type="submission" date="2015-10" db="EMBL/GenBank/DDBJ databases">
        <title>Butyribacter intestini gen. nov., sp. nov., a butyric acid-producing bacterium of the family Lachnospiraceae isolated from the human faeces.</title>
        <authorList>
            <person name="Zou Y."/>
            <person name="Xue W."/>
            <person name="Luo G."/>
            <person name="Lv M."/>
        </authorList>
    </citation>
    <scope>NUCLEOTIDE SEQUENCE [LARGE SCALE GENOMIC DNA]</scope>
    <source>
        <strain evidence="3 4">TF01-11</strain>
    </source>
</reference>
<keyword evidence="4" id="KW-1185">Reference proteome</keyword>
<evidence type="ECO:0000313" key="3">
    <source>
        <dbReference type="EMBL" id="KQC84370.1"/>
    </source>
</evidence>
<proteinExistence type="predicted"/>
<dbReference type="Proteomes" id="UP000050833">
    <property type="component" value="Unassembled WGS sequence"/>
</dbReference>
<dbReference type="EMBL" id="LLKB01000006">
    <property type="protein sequence ID" value="KQC84370.1"/>
    <property type="molecule type" value="Genomic_DNA"/>
</dbReference>
<evidence type="ECO:0000256" key="1">
    <source>
        <dbReference type="SAM" id="Coils"/>
    </source>
</evidence>
<sequence length="345" mass="40097">MKIYKLVQYIGILSFGIMSVIVTGCSKTGIGGNKELFEKMEMKSVEDNEKQNNSYVFKVKSEKIKDNLLSLGFNLDEEQMEEDMKNCFRLKEKGNLFVIELFDDILNKKASGCKDIDIYYSEKMIRDNKKENKRLLKAIFEDIGYEYKSIVFDKLKEMFEKKQKDKSIDLKYNNKIQLEYSWEGDEIKLRIVANDFANEQEKTFDFNRNDVWDKLKSEEIVVSEIKSKGELDFVKRMLTLKNKVATVIIRDNQEKIGKETSTEAIYIQTTLVSLKDDNGVLENCRILGCILNMVCNNISNNKIEKYILQLKELKNDNASKEIKLEDASMIMNNNSGKIEISIIPE</sequence>
<keyword evidence="1" id="KW-0175">Coiled coil</keyword>